<dbReference type="EMBL" id="JBHSDU010000003">
    <property type="protein sequence ID" value="MFC4308921.1"/>
    <property type="molecule type" value="Genomic_DNA"/>
</dbReference>
<comment type="caution">
    <text evidence="2">The sequence shown here is derived from an EMBL/GenBank/DDBJ whole genome shotgun (WGS) entry which is preliminary data.</text>
</comment>
<name>A0ABV8SNE0_9GAMM</name>
<dbReference type="SUPFAM" id="SSF56935">
    <property type="entry name" value="Porins"/>
    <property type="match status" value="1"/>
</dbReference>
<proteinExistence type="predicted"/>
<accession>A0ABV8SNE0</accession>
<dbReference type="RefSeq" id="WP_380595993.1">
    <property type="nucleotide sequence ID" value="NZ_JBHSDU010000003.1"/>
</dbReference>
<evidence type="ECO:0008006" key="4">
    <source>
        <dbReference type="Google" id="ProtNLM"/>
    </source>
</evidence>
<dbReference type="Proteomes" id="UP001595904">
    <property type="component" value="Unassembled WGS sequence"/>
</dbReference>
<keyword evidence="1" id="KW-0732">Signal</keyword>
<feature type="signal peptide" evidence="1">
    <location>
        <begin position="1"/>
        <end position="26"/>
    </location>
</feature>
<dbReference type="Gene3D" id="2.40.160.60">
    <property type="entry name" value="Outer membrane protein transport protein (OMPP1/FadL/TodX)"/>
    <property type="match status" value="1"/>
</dbReference>
<evidence type="ECO:0000256" key="1">
    <source>
        <dbReference type="SAM" id="SignalP"/>
    </source>
</evidence>
<dbReference type="PROSITE" id="PS51257">
    <property type="entry name" value="PROKAR_LIPOPROTEIN"/>
    <property type="match status" value="1"/>
</dbReference>
<evidence type="ECO:0000313" key="2">
    <source>
        <dbReference type="EMBL" id="MFC4308921.1"/>
    </source>
</evidence>
<feature type="chain" id="PRO_5047264122" description="Outer membrane beta-barrel protein" evidence="1">
    <location>
        <begin position="27"/>
        <end position="394"/>
    </location>
</feature>
<sequence>MLCRKRLPGRYWASLPLALAACGASAANWDVSPRVQAGYRYNDNYHLEQPGGEVEVSGGEAEVGVTFKTVDPRTNFEITPRINATYFPNEKDEDSTDYYLDAGFSDITPRRRINVPFLYSQEDVVDSELPGTTAGGDLGDPGTGDSGRFLVRNRRDFFRIAPSFEYDLSQRYRLALDAHYLQADFDNQVEGAQRDFSEFGAGAAFGFLTSQRSTLFVRALGFQYETSETTDAYGGEVEWNTQYSENSRAYIRVGAQQTKPENGPSDTNIIAGAGGSWATQRNTLFVDLTRSVGPVSAGTVVERYQLRLRVDHDVSQRFALRAGARLSQDEETQDGTYPTRKYAIGELGFEWRWLRQWSLIGSYNYRWQEYEDEPSDADSSGFLISIVYEPKRAQ</sequence>
<organism evidence="2 3">
    <name type="scientific">Steroidobacter flavus</name>
    <dbReference type="NCBI Taxonomy" id="1842136"/>
    <lineage>
        <taxon>Bacteria</taxon>
        <taxon>Pseudomonadati</taxon>
        <taxon>Pseudomonadota</taxon>
        <taxon>Gammaproteobacteria</taxon>
        <taxon>Steroidobacterales</taxon>
        <taxon>Steroidobacteraceae</taxon>
        <taxon>Steroidobacter</taxon>
    </lineage>
</organism>
<protein>
    <recommendedName>
        <fullName evidence="4">Outer membrane beta-barrel protein</fullName>
    </recommendedName>
</protein>
<keyword evidence="3" id="KW-1185">Reference proteome</keyword>
<evidence type="ECO:0000313" key="3">
    <source>
        <dbReference type="Proteomes" id="UP001595904"/>
    </source>
</evidence>
<reference evidence="3" key="1">
    <citation type="journal article" date="2019" name="Int. J. Syst. Evol. Microbiol.">
        <title>The Global Catalogue of Microorganisms (GCM) 10K type strain sequencing project: providing services to taxonomists for standard genome sequencing and annotation.</title>
        <authorList>
            <consortium name="The Broad Institute Genomics Platform"/>
            <consortium name="The Broad Institute Genome Sequencing Center for Infectious Disease"/>
            <person name="Wu L."/>
            <person name="Ma J."/>
        </authorList>
    </citation>
    <scope>NUCLEOTIDE SEQUENCE [LARGE SCALE GENOMIC DNA]</scope>
    <source>
        <strain evidence="3">CGMCC 1.10759</strain>
    </source>
</reference>
<gene>
    <name evidence="2" type="ORF">ACFPN2_07490</name>
</gene>